<evidence type="ECO:0000313" key="4">
    <source>
        <dbReference type="EMBL" id="AFZ66410.1"/>
    </source>
</evidence>
<dbReference type="GO" id="GO:0016746">
    <property type="term" value="F:acyltransferase activity"/>
    <property type="evidence" value="ECO:0007669"/>
    <property type="project" value="InterPro"/>
</dbReference>
<proteinExistence type="inferred from homology"/>
<dbReference type="InterPro" id="IPR004167">
    <property type="entry name" value="PSBD"/>
</dbReference>
<dbReference type="STRING" id="937777.Deipe_0836"/>
<dbReference type="Pfam" id="PF02817">
    <property type="entry name" value="E3_binding"/>
    <property type="match status" value="1"/>
</dbReference>
<feature type="compositionally biased region" description="Low complexity" evidence="2">
    <location>
        <begin position="253"/>
        <end position="285"/>
    </location>
</feature>
<dbReference type="eggNOG" id="COG0508">
    <property type="taxonomic scope" value="Bacteria"/>
</dbReference>
<keyword evidence="5" id="KW-1185">Reference proteome</keyword>
<dbReference type="KEGG" id="dpd:Deipe_0836"/>
<dbReference type="EMBL" id="CP003382">
    <property type="protein sequence ID" value="AFZ66410.1"/>
    <property type="molecule type" value="Genomic_DNA"/>
</dbReference>
<reference evidence="5" key="1">
    <citation type="submission" date="2012-03" db="EMBL/GenBank/DDBJ databases">
        <title>Complete sequence of chromosome of Deinococcus peraridilitoris DSM 19664.</title>
        <authorList>
            <person name="Lucas S."/>
            <person name="Copeland A."/>
            <person name="Lapidus A."/>
            <person name="Glavina del Rio T."/>
            <person name="Dalin E."/>
            <person name="Tice H."/>
            <person name="Bruce D."/>
            <person name="Goodwin L."/>
            <person name="Pitluck S."/>
            <person name="Peters L."/>
            <person name="Mikhailova N."/>
            <person name="Lu M."/>
            <person name="Kyrpides N."/>
            <person name="Mavromatis K."/>
            <person name="Ivanova N."/>
            <person name="Brettin T."/>
            <person name="Detter J.C."/>
            <person name="Han C."/>
            <person name="Larimer F."/>
            <person name="Land M."/>
            <person name="Hauser L."/>
            <person name="Markowitz V."/>
            <person name="Cheng J.-F."/>
            <person name="Hugenholtz P."/>
            <person name="Woyke T."/>
            <person name="Wu D."/>
            <person name="Pukall R."/>
            <person name="Steenblock K."/>
            <person name="Brambilla E."/>
            <person name="Klenk H.-P."/>
            <person name="Eisen J.A."/>
        </authorList>
    </citation>
    <scope>NUCLEOTIDE SEQUENCE [LARGE SCALE GENOMIC DNA]</scope>
    <source>
        <strain evidence="5">DSM 19664 / LMG 22246 / CIP 109416 / KR-200</strain>
    </source>
</reference>
<protein>
    <submittedName>
        <fullName evidence="4">E3 binding domain protein</fullName>
    </submittedName>
</protein>
<organism evidence="4 5">
    <name type="scientific">Deinococcus peraridilitoris (strain DSM 19664 / LMG 22246 / CIP 109416 / KR-200)</name>
    <dbReference type="NCBI Taxonomy" id="937777"/>
    <lineage>
        <taxon>Bacteria</taxon>
        <taxon>Thermotogati</taxon>
        <taxon>Deinococcota</taxon>
        <taxon>Deinococci</taxon>
        <taxon>Deinococcales</taxon>
        <taxon>Deinococcaceae</taxon>
        <taxon>Deinococcus</taxon>
    </lineage>
</organism>
<feature type="compositionally biased region" description="Basic and acidic residues" evidence="2">
    <location>
        <begin position="231"/>
        <end position="247"/>
    </location>
</feature>
<accession>L0A067</accession>
<sequence length="515" mass="54183">MGTKGEGMEMIAPLAKVLAEANGIDWRHINGTGQSGLVVEEDILAYLARIMTGEEEPPATPVDAPPPDWNGEMPSMHTLAAAGVDSDIADFVASARVENADPTVADLGIADLASADFGADAMDFELELDEDDQFDSPVTRDPEDMANTPRDADYAGAETLETPGGTDLPITPGPLNPGMPARPLTEPATQPTPGYVDPAQDAPAHQPSDSDFGLPQDAPTPEETPQDEAQDEGRSGWHDQQPEEQRTEAAPQTTSSMTGGLLSSLYSKPAQAEPAQSEPAQASQPDFADTPEFEEPEQPPVAATHLEPTVVQEAVSTPDVQPEPMQPQVVEPTVVTPPVQPQATAPTSAVYAEELAAPTAQRYATLRLSFDASALSSARTHLAEHFERPAPLSVFVARAASRRIDLLKLQSVGVYGVGDEVLPVATPNLTADFRAAVDDLHGAEGGQLSDLMVVDAGELGLDELQLPAGDLTLSLGRIRDGSATLTLTGPVSVRSGASFLQGVAELLETPIRLML</sequence>
<dbReference type="Proteomes" id="UP000010467">
    <property type="component" value="Chromosome"/>
</dbReference>
<feature type="domain" description="Peripheral subunit-binding (PSBD)" evidence="3">
    <location>
        <begin position="12"/>
        <end position="44"/>
    </location>
</feature>
<name>L0A067_DEIPD</name>
<evidence type="ECO:0000256" key="2">
    <source>
        <dbReference type="SAM" id="MobiDB-lite"/>
    </source>
</evidence>
<dbReference type="AlphaFoldDB" id="L0A067"/>
<gene>
    <name evidence="4" type="ordered locus">Deipe_0836</name>
</gene>
<dbReference type="PATRIC" id="fig|937777.3.peg.843"/>
<feature type="compositionally biased region" description="Pro residues" evidence="2">
    <location>
        <begin position="58"/>
        <end position="68"/>
    </location>
</feature>
<dbReference type="Gene3D" id="4.10.320.10">
    <property type="entry name" value="E3-binding domain"/>
    <property type="match status" value="1"/>
</dbReference>
<dbReference type="SUPFAM" id="SSF47005">
    <property type="entry name" value="Peripheral subunit-binding domain of 2-oxo acid dehydrogenase complex"/>
    <property type="match status" value="1"/>
</dbReference>
<dbReference type="HOGENOM" id="CLU_538316_0_0_0"/>
<evidence type="ECO:0000259" key="3">
    <source>
        <dbReference type="Pfam" id="PF02817"/>
    </source>
</evidence>
<dbReference type="InterPro" id="IPR036625">
    <property type="entry name" value="E3-bd_dom_sf"/>
</dbReference>
<evidence type="ECO:0000256" key="1">
    <source>
        <dbReference type="ARBA" id="ARBA00007317"/>
    </source>
</evidence>
<feature type="region of interest" description="Disordered" evidence="2">
    <location>
        <begin position="130"/>
        <end position="299"/>
    </location>
</feature>
<feature type="region of interest" description="Disordered" evidence="2">
    <location>
        <begin position="55"/>
        <end position="74"/>
    </location>
</feature>
<evidence type="ECO:0000313" key="5">
    <source>
        <dbReference type="Proteomes" id="UP000010467"/>
    </source>
</evidence>
<comment type="similarity">
    <text evidence="1">Belongs to the 2-oxoacid dehydrogenase family.</text>
</comment>